<keyword evidence="3" id="KW-0949">S-adenosyl-L-methionine</keyword>
<name>A0A803N8V2_CHEQI</name>
<organism evidence="5 6">
    <name type="scientific">Chenopodium quinoa</name>
    <name type="common">Quinoa</name>
    <dbReference type="NCBI Taxonomy" id="63459"/>
    <lineage>
        <taxon>Eukaryota</taxon>
        <taxon>Viridiplantae</taxon>
        <taxon>Streptophyta</taxon>
        <taxon>Embryophyta</taxon>
        <taxon>Tracheophyta</taxon>
        <taxon>Spermatophyta</taxon>
        <taxon>Magnoliopsida</taxon>
        <taxon>eudicotyledons</taxon>
        <taxon>Gunneridae</taxon>
        <taxon>Pentapetalae</taxon>
        <taxon>Caryophyllales</taxon>
        <taxon>Chenopodiaceae</taxon>
        <taxon>Chenopodioideae</taxon>
        <taxon>Atripliceae</taxon>
        <taxon>Chenopodium</taxon>
    </lineage>
</organism>
<dbReference type="OMA" id="FNHAMEC"/>
<evidence type="ECO:0000256" key="1">
    <source>
        <dbReference type="ARBA" id="ARBA00022603"/>
    </source>
</evidence>
<evidence type="ECO:0000256" key="3">
    <source>
        <dbReference type="ARBA" id="ARBA00022691"/>
    </source>
</evidence>
<evidence type="ECO:0000313" key="6">
    <source>
        <dbReference type="Proteomes" id="UP000596660"/>
    </source>
</evidence>
<dbReference type="EnsemblPlants" id="AUR62042303-RA">
    <property type="protein sequence ID" value="AUR62042303-RA:cds"/>
    <property type="gene ID" value="AUR62042303"/>
</dbReference>
<dbReference type="GO" id="GO:0032259">
    <property type="term" value="P:methylation"/>
    <property type="evidence" value="ECO:0007669"/>
    <property type="project" value="UniProtKB-KW"/>
</dbReference>
<dbReference type="PANTHER" id="PTHR11746">
    <property type="entry name" value="O-METHYLTRANSFERASE"/>
    <property type="match status" value="1"/>
</dbReference>
<feature type="domain" description="O-methyltransferase C-terminal" evidence="4">
    <location>
        <begin position="104"/>
        <end position="170"/>
    </location>
</feature>
<protein>
    <recommendedName>
        <fullName evidence="4">O-methyltransferase C-terminal domain-containing protein</fullName>
    </recommendedName>
</protein>
<sequence>MRLLVSSKFYSMKTLTNGEEGFVLTLSSQLLLKDHPLSQTPFALTVLSLLTEPSSHLTSWFQNDVESESPFQIAQTFWEKALHEPKFNELFNHAMECDFGFVTSLLVDVGGRNGMTAKALSEAYPSLVCTVLDKPQVVEGLQGNDNSNVVYVAGDMFMNVPFADVVLLKVGHSTAHCTLHDAVARRRFRHRLDEVKADGVRVLYGPAKYPFYSNYIHGLPDWYRFRNTRVDIRHFDIPEDSLLYWRVL</sequence>
<dbReference type="SUPFAM" id="SSF53335">
    <property type="entry name" value="S-adenosyl-L-methionine-dependent methyltransferases"/>
    <property type="match status" value="1"/>
</dbReference>
<reference evidence="5" key="1">
    <citation type="journal article" date="2017" name="Nature">
        <title>The genome of Chenopodium quinoa.</title>
        <authorList>
            <person name="Jarvis D.E."/>
            <person name="Ho Y.S."/>
            <person name="Lightfoot D.J."/>
            <person name="Schmoeckel S.M."/>
            <person name="Li B."/>
            <person name="Borm T.J.A."/>
            <person name="Ohyanagi H."/>
            <person name="Mineta K."/>
            <person name="Michell C.T."/>
            <person name="Saber N."/>
            <person name="Kharbatia N.M."/>
            <person name="Rupper R.R."/>
            <person name="Sharp A.R."/>
            <person name="Dally N."/>
            <person name="Boughton B.A."/>
            <person name="Woo Y.H."/>
            <person name="Gao G."/>
            <person name="Schijlen E.G.W.M."/>
            <person name="Guo X."/>
            <person name="Momin A.A."/>
            <person name="Negrao S."/>
            <person name="Al-Babili S."/>
            <person name="Gehring C."/>
            <person name="Roessner U."/>
            <person name="Jung C."/>
            <person name="Murphy K."/>
            <person name="Arold S.T."/>
            <person name="Gojobori T."/>
            <person name="van der Linden C.G."/>
            <person name="van Loo E.N."/>
            <person name="Jellen E.N."/>
            <person name="Maughan P.J."/>
            <person name="Tester M."/>
        </authorList>
    </citation>
    <scope>NUCLEOTIDE SEQUENCE [LARGE SCALE GENOMIC DNA]</scope>
    <source>
        <strain evidence="5">cv. PI 614886</strain>
    </source>
</reference>
<dbReference type="Pfam" id="PF00891">
    <property type="entry name" value="Methyltransf_2"/>
    <property type="match status" value="1"/>
</dbReference>
<keyword evidence="6" id="KW-1185">Reference proteome</keyword>
<dbReference type="Proteomes" id="UP000596660">
    <property type="component" value="Unplaced"/>
</dbReference>
<dbReference type="InterPro" id="IPR016461">
    <property type="entry name" value="COMT-like"/>
</dbReference>
<evidence type="ECO:0000256" key="2">
    <source>
        <dbReference type="ARBA" id="ARBA00022679"/>
    </source>
</evidence>
<accession>A0A803N8V2</accession>
<evidence type="ECO:0000259" key="4">
    <source>
        <dbReference type="Pfam" id="PF00891"/>
    </source>
</evidence>
<dbReference type="InterPro" id="IPR029063">
    <property type="entry name" value="SAM-dependent_MTases_sf"/>
</dbReference>
<keyword evidence="2" id="KW-0808">Transferase</keyword>
<dbReference type="Gramene" id="AUR62042303-RA">
    <property type="protein sequence ID" value="AUR62042303-RA:cds"/>
    <property type="gene ID" value="AUR62042303"/>
</dbReference>
<dbReference type="Gene3D" id="3.40.50.150">
    <property type="entry name" value="Vaccinia Virus protein VP39"/>
    <property type="match status" value="1"/>
</dbReference>
<dbReference type="InterPro" id="IPR001077">
    <property type="entry name" value="COMT_C"/>
</dbReference>
<dbReference type="AlphaFoldDB" id="A0A803N8V2"/>
<reference evidence="5" key="2">
    <citation type="submission" date="2021-03" db="UniProtKB">
        <authorList>
            <consortium name="EnsemblPlants"/>
        </authorList>
    </citation>
    <scope>IDENTIFICATION</scope>
</reference>
<proteinExistence type="predicted"/>
<dbReference type="GO" id="GO:0008171">
    <property type="term" value="F:O-methyltransferase activity"/>
    <property type="evidence" value="ECO:0007669"/>
    <property type="project" value="InterPro"/>
</dbReference>
<evidence type="ECO:0000313" key="5">
    <source>
        <dbReference type="EnsemblPlants" id="AUR62042303-RA:cds"/>
    </source>
</evidence>
<keyword evidence="1" id="KW-0489">Methyltransferase</keyword>